<dbReference type="EMBL" id="LNIX01000029">
    <property type="protein sequence ID" value="OXA41399.1"/>
    <property type="molecule type" value="Genomic_DNA"/>
</dbReference>
<feature type="transmembrane region" description="Helical" evidence="1">
    <location>
        <begin position="586"/>
        <end position="605"/>
    </location>
</feature>
<evidence type="ECO:0000256" key="1">
    <source>
        <dbReference type="SAM" id="Phobius"/>
    </source>
</evidence>
<name>A0A226D847_FOLCA</name>
<dbReference type="AlphaFoldDB" id="A0A226D847"/>
<feature type="transmembrane region" description="Helical" evidence="1">
    <location>
        <begin position="262"/>
        <end position="282"/>
    </location>
</feature>
<evidence type="ECO:0000313" key="2">
    <source>
        <dbReference type="EMBL" id="OXA41399.1"/>
    </source>
</evidence>
<keyword evidence="3" id="KW-1185">Reference proteome</keyword>
<protein>
    <submittedName>
        <fullName evidence="2">Uncharacterized protein</fullName>
    </submittedName>
</protein>
<keyword evidence="1" id="KW-0472">Membrane</keyword>
<feature type="transmembrane region" description="Helical" evidence="1">
    <location>
        <begin position="201"/>
        <end position="216"/>
    </location>
</feature>
<comment type="caution">
    <text evidence="2">The sequence shown here is derived from an EMBL/GenBank/DDBJ whole genome shotgun (WGS) entry which is preliminary data.</text>
</comment>
<dbReference type="Proteomes" id="UP000198287">
    <property type="component" value="Unassembled WGS sequence"/>
</dbReference>
<accession>A0A226D847</accession>
<organism evidence="2 3">
    <name type="scientific">Folsomia candida</name>
    <name type="common">Springtail</name>
    <dbReference type="NCBI Taxonomy" id="158441"/>
    <lineage>
        <taxon>Eukaryota</taxon>
        <taxon>Metazoa</taxon>
        <taxon>Ecdysozoa</taxon>
        <taxon>Arthropoda</taxon>
        <taxon>Hexapoda</taxon>
        <taxon>Collembola</taxon>
        <taxon>Entomobryomorpha</taxon>
        <taxon>Isotomoidea</taxon>
        <taxon>Isotomidae</taxon>
        <taxon>Proisotominae</taxon>
        <taxon>Folsomia</taxon>
    </lineage>
</organism>
<reference evidence="2 3" key="1">
    <citation type="submission" date="2015-12" db="EMBL/GenBank/DDBJ databases">
        <title>The genome of Folsomia candida.</title>
        <authorList>
            <person name="Faddeeva A."/>
            <person name="Derks M.F."/>
            <person name="Anvar Y."/>
            <person name="Smit S."/>
            <person name="Van Straalen N."/>
            <person name="Roelofs D."/>
        </authorList>
    </citation>
    <scope>NUCLEOTIDE SEQUENCE [LARGE SCALE GENOMIC DNA]</scope>
    <source>
        <strain evidence="2 3">VU population</strain>
        <tissue evidence="2">Whole body</tissue>
    </source>
</reference>
<proteinExistence type="predicted"/>
<sequence length="625" mass="72419">MSFGLLSEYLPHTNQAPVEIVLMKNQSPKGTFSVTVNRSMSSVFRDKQWTCMNVVTYYNKARLDNSYNFPRYSNALTYNLLKYVGYKDGLVRDSQYRHQRRTHDHIAILVNPDFTSTNFWEAWGKSTLNVFNLYTNFKILILDENQSSLEGATLAIEEIRDFHGMIPYSVISYADNKINYITFYREEGMVYSMYFSPFDKLSWALLVTFLAGISTFRDLFVRFYLKFNLAPSTFLFFLGSIIDEGSTPVNSVVAGNLSFRLASIWWLLSAVVLSNGYISFLITGLNAPFPPTTFETLESLYCTNEKKDALTPIEGKVMASEFLNNIKGIVDNTTYPNITKTDMDYRSIMENFNYNNITFFRNFHKPHCFTFLSNKTQDGLVFNPMTYEIFNYALSRLYASYLPQRIEAQVHFCIQFITQYMRWYPKRLWTTQQLPVPTQFPLDRKTFTDFFNMHYFNITRQTVNQWAEDVITDCSNKAALFGEAYIIDVTKQKLERLYPQKNFYQGADSLPKQPLYLFFFTSRYSKVARLFQAVMEGGIFQVLLNDSIKVEVDNVMNVTKRIMDSDPDPFSKEEAKVKPQNLKSSLITVFILMGISLGLAAWLFLAEYILDQPDAPDTFPISTSS</sequence>
<keyword evidence="1" id="KW-0812">Transmembrane</keyword>
<feature type="transmembrane region" description="Helical" evidence="1">
    <location>
        <begin position="223"/>
        <end position="242"/>
    </location>
</feature>
<evidence type="ECO:0000313" key="3">
    <source>
        <dbReference type="Proteomes" id="UP000198287"/>
    </source>
</evidence>
<keyword evidence="1" id="KW-1133">Transmembrane helix</keyword>
<gene>
    <name evidence="2" type="ORF">Fcan01_23594</name>
</gene>